<dbReference type="PANTHER" id="PTHR43646">
    <property type="entry name" value="GLYCOSYLTRANSFERASE"/>
    <property type="match status" value="1"/>
</dbReference>
<sequence length="238" mass="26204">MVSFIVPAHDEQRLITDTLVAIHAAARGVGLGTGRDYEIIVVDDASTDRTAQVAIKHGARVIHVSHRQIAATRNAGAREARGDFLFFIDADTLIHPAYVRAAMAAMRGGAAGGGAGVKLLGKARLHERIGQLLLIHIFRWVGVTPGCSLFCTRAAFDAVGGFDETYYAGEDVAMGRALARHGRLVILKEIVMTSARKLRTHTLGEQLRLLARFLWRGRRMLRSRDELALWYGKRRDEP</sequence>
<dbReference type="GO" id="GO:0005886">
    <property type="term" value="C:plasma membrane"/>
    <property type="evidence" value="ECO:0007669"/>
    <property type="project" value="UniProtKB-SubCell"/>
</dbReference>
<proteinExistence type="predicted"/>
<evidence type="ECO:0000313" key="8">
    <source>
        <dbReference type="Proteomes" id="UP000030017"/>
    </source>
</evidence>
<evidence type="ECO:0000256" key="2">
    <source>
        <dbReference type="ARBA" id="ARBA00022475"/>
    </source>
</evidence>
<evidence type="ECO:0000256" key="3">
    <source>
        <dbReference type="ARBA" id="ARBA00022676"/>
    </source>
</evidence>
<evidence type="ECO:0000256" key="1">
    <source>
        <dbReference type="ARBA" id="ARBA00004236"/>
    </source>
</evidence>
<dbReference type="InterPro" id="IPR001173">
    <property type="entry name" value="Glyco_trans_2-like"/>
</dbReference>
<dbReference type="eggNOG" id="COG1215">
    <property type="taxonomic scope" value="Bacteria"/>
</dbReference>
<evidence type="ECO:0000313" key="7">
    <source>
        <dbReference type="EMBL" id="KGM51143.1"/>
    </source>
</evidence>
<keyword evidence="3" id="KW-0328">Glycosyltransferase</keyword>
<keyword evidence="4 7" id="KW-0808">Transferase</keyword>
<dbReference type="InterPro" id="IPR029044">
    <property type="entry name" value="Nucleotide-diphossugar_trans"/>
</dbReference>
<accession>A0A0A0ELX0</accession>
<evidence type="ECO:0000256" key="4">
    <source>
        <dbReference type="ARBA" id="ARBA00022679"/>
    </source>
</evidence>
<dbReference type="GO" id="GO:0016757">
    <property type="term" value="F:glycosyltransferase activity"/>
    <property type="evidence" value="ECO:0007669"/>
    <property type="project" value="UniProtKB-KW"/>
</dbReference>
<dbReference type="Proteomes" id="UP000030017">
    <property type="component" value="Unassembled WGS sequence"/>
</dbReference>
<dbReference type="Pfam" id="PF00535">
    <property type="entry name" value="Glycos_transf_2"/>
    <property type="match status" value="1"/>
</dbReference>
<keyword evidence="5" id="KW-0472">Membrane</keyword>
<protein>
    <submittedName>
        <fullName evidence="7">Glycosyl transferase family 2</fullName>
    </submittedName>
</protein>
<dbReference type="RefSeq" id="WP_036194958.1">
    <property type="nucleotide sequence ID" value="NZ_AVPS01000008.1"/>
</dbReference>
<dbReference type="SUPFAM" id="SSF53448">
    <property type="entry name" value="Nucleotide-diphospho-sugar transferases"/>
    <property type="match status" value="1"/>
</dbReference>
<comment type="subcellular location">
    <subcellularLocation>
        <location evidence="1">Cell membrane</location>
    </subcellularLocation>
</comment>
<keyword evidence="2" id="KW-1003">Cell membrane</keyword>
<reference evidence="7 8" key="1">
    <citation type="submission" date="2013-08" db="EMBL/GenBank/DDBJ databases">
        <title>Genome sequencing of Lysobacter.</title>
        <authorList>
            <person name="Zhang S."/>
            <person name="Wang G."/>
        </authorList>
    </citation>
    <scope>NUCLEOTIDE SEQUENCE [LARGE SCALE GENOMIC DNA]</scope>
    <source>
        <strain evidence="7 8">Ko07</strain>
    </source>
</reference>
<dbReference type="AlphaFoldDB" id="A0A0A0ELX0"/>
<name>A0A0A0ELX0_9GAMM</name>
<organism evidence="7 8">
    <name type="scientific">Lysobacter concretionis Ko07 = DSM 16239</name>
    <dbReference type="NCBI Taxonomy" id="1122185"/>
    <lineage>
        <taxon>Bacteria</taxon>
        <taxon>Pseudomonadati</taxon>
        <taxon>Pseudomonadota</taxon>
        <taxon>Gammaproteobacteria</taxon>
        <taxon>Lysobacterales</taxon>
        <taxon>Lysobacteraceae</taxon>
        <taxon>Novilysobacter</taxon>
    </lineage>
</organism>
<evidence type="ECO:0000256" key="5">
    <source>
        <dbReference type="ARBA" id="ARBA00023136"/>
    </source>
</evidence>
<dbReference type="STRING" id="1122185.N792_12190"/>
<feature type="domain" description="Glycosyltransferase 2-like" evidence="6">
    <location>
        <begin position="3"/>
        <end position="108"/>
    </location>
</feature>
<evidence type="ECO:0000259" key="6">
    <source>
        <dbReference type="Pfam" id="PF00535"/>
    </source>
</evidence>
<comment type="caution">
    <text evidence="7">The sequence shown here is derived from an EMBL/GenBank/DDBJ whole genome shotgun (WGS) entry which is preliminary data.</text>
</comment>
<dbReference type="EMBL" id="AVPS01000008">
    <property type="protein sequence ID" value="KGM51143.1"/>
    <property type="molecule type" value="Genomic_DNA"/>
</dbReference>
<dbReference type="OrthoDB" id="9777873at2"/>
<dbReference type="Gene3D" id="3.90.550.10">
    <property type="entry name" value="Spore Coat Polysaccharide Biosynthesis Protein SpsA, Chain A"/>
    <property type="match status" value="1"/>
</dbReference>
<keyword evidence="8" id="KW-1185">Reference proteome</keyword>
<gene>
    <name evidence="7" type="ORF">N792_12190</name>
</gene>
<dbReference type="PANTHER" id="PTHR43646:SF2">
    <property type="entry name" value="GLYCOSYLTRANSFERASE 2-LIKE DOMAIN-CONTAINING PROTEIN"/>
    <property type="match status" value="1"/>
</dbReference>